<evidence type="ECO:0000256" key="4">
    <source>
        <dbReference type="ARBA" id="ARBA00022737"/>
    </source>
</evidence>
<dbReference type="PANTHER" id="PTHR19879:SF1">
    <property type="entry name" value="CANNONBALL-RELATED"/>
    <property type="match status" value="1"/>
</dbReference>
<dbReference type="InterPro" id="IPR007582">
    <property type="entry name" value="TFIID_NTD2"/>
</dbReference>
<dbReference type="InterPro" id="IPR037264">
    <property type="entry name" value="TFIID_NTD2_sf"/>
</dbReference>
<dbReference type="PRINTS" id="PR00320">
    <property type="entry name" value="GPROTEINBRPT"/>
</dbReference>
<dbReference type="EMBL" id="KB454495">
    <property type="protein sequence ID" value="EME30923.1"/>
    <property type="molecule type" value="Genomic_DNA"/>
</dbReference>
<keyword evidence="6" id="KW-0804">Transcription</keyword>
<dbReference type="Proteomes" id="UP000030680">
    <property type="component" value="Unassembled WGS sequence"/>
</dbReference>
<keyword evidence="7" id="KW-0539">Nucleus</keyword>
<dbReference type="GO" id="GO:0016251">
    <property type="term" value="F:RNA polymerase II general transcription initiation factor activity"/>
    <property type="evidence" value="ECO:0007669"/>
    <property type="project" value="TreeGrafter"/>
</dbReference>
<dbReference type="PROSITE" id="PS50082">
    <property type="entry name" value="WD_REPEATS_2"/>
    <property type="match status" value="6"/>
</dbReference>
<feature type="repeat" description="WD" evidence="8">
    <location>
        <begin position="479"/>
        <end position="520"/>
    </location>
</feature>
<dbReference type="AlphaFoldDB" id="M2Y4Q0"/>
<keyword evidence="10" id="KW-0396">Initiation factor</keyword>
<dbReference type="InterPro" id="IPR015943">
    <property type="entry name" value="WD40/YVTN_repeat-like_dom_sf"/>
</dbReference>
<evidence type="ECO:0000256" key="8">
    <source>
        <dbReference type="PROSITE-ProRule" id="PRU00221"/>
    </source>
</evidence>
<evidence type="ECO:0000256" key="6">
    <source>
        <dbReference type="ARBA" id="ARBA00023163"/>
    </source>
</evidence>
<name>M2Y4Q0_GALSU</name>
<feature type="repeat" description="WD" evidence="8">
    <location>
        <begin position="353"/>
        <end position="394"/>
    </location>
</feature>
<comment type="subcellular location">
    <subcellularLocation>
        <location evidence="1">Nucleus</location>
    </subcellularLocation>
</comment>
<dbReference type="Gramene" id="EME30923">
    <property type="protein sequence ID" value="EME30923"/>
    <property type="gene ID" value="Gasu_16910"/>
</dbReference>
<evidence type="ECO:0000259" key="9">
    <source>
        <dbReference type="Pfam" id="PF04494"/>
    </source>
</evidence>
<evidence type="ECO:0000256" key="7">
    <source>
        <dbReference type="ARBA" id="ARBA00023242"/>
    </source>
</evidence>
<dbReference type="OMA" id="HNHPVWD"/>
<proteinExistence type="inferred from homology"/>
<dbReference type="Pfam" id="PF04494">
    <property type="entry name" value="TFIID_NTD2"/>
    <property type="match status" value="1"/>
</dbReference>
<keyword evidence="5" id="KW-0805">Transcription regulation</keyword>
<keyword evidence="4" id="KW-0677">Repeat</keyword>
<evidence type="ECO:0000313" key="11">
    <source>
        <dbReference type="Proteomes" id="UP000030680"/>
    </source>
</evidence>
<evidence type="ECO:0000313" key="10">
    <source>
        <dbReference type="EMBL" id="EME30923.1"/>
    </source>
</evidence>
<dbReference type="SUPFAM" id="SSF160897">
    <property type="entry name" value="Taf5 N-terminal domain-like"/>
    <property type="match status" value="1"/>
</dbReference>
<gene>
    <name evidence="10" type="ORF">Gasu_16910</name>
</gene>
<feature type="repeat" description="WD" evidence="8">
    <location>
        <begin position="437"/>
        <end position="478"/>
    </location>
</feature>
<evidence type="ECO:0000256" key="1">
    <source>
        <dbReference type="ARBA" id="ARBA00004123"/>
    </source>
</evidence>
<accession>M2Y4Q0</accession>
<dbReference type="GO" id="GO:0003743">
    <property type="term" value="F:translation initiation factor activity"/>
    <property type="evidence" value="ECO:0007669"/>
    <property type="project" value="UniProtKB-KW"/>
</dbReference>
<dbReference type="PROSITE" id="PS50896">
    <property type="entry name" value="LISH"/>
    <property type="match status" value="1"/>
</dbReference>
<dbReference type="PROSITE" id="PS50294">
    <property type="entry name" value="WD_REPEATS_REGION"/>
    <property type="match status" value="5"/>
</dbReference>
<dbReference type="PROSITE" id="PS50007">
    <property type="entry name" value="PIPLC_X_DOMAIN"/>
    <property type="match status" value="1"/>
</dbReference>
<dbReference type="CDD" id="cd00200">
    <property type="entry name" value="WD40"/>
    <property type="match status" value="1"/>
</dbReference>
<protein>
    <submittedName>
        <fullName evidence="10">Transcription initiation factor TFIID subunit D4</fullName>
    </submittedName>
</protein>
<sequence>MPNDQDTFLFRFVLEYLQRKGYKGAAEALRNALVSEVSEDFHNPSLDMDDQVRNFLEFFLYVREEEKGLLEDYGKIYRWIDGCLEVIRVELGQLTYPLLVYLYLDLIRRERYEESLKLLDEWAPKFFEQSIRDELFSLKGVRRKEQLSENPVAQLYLKHRREIFVSQYAFELLCDFLVEHRLTCIFRCIMEHFHVRLEKDSQVIVSEDLKSSIGFFPQKEFEELQKNEIHWKPLKESDYVVQEQDSQLESHTTLEGNALDSNEEHPSISLPKYPLGSAMLETEDDKLRRVSLGGVEALPSSLMYTFSNTYDEMNCVDISVDGSVIVAGFDDSFIRFWDGKECGQYRLVGGKPLIGHCGSIYSVSLSPCGRFFLSSSEDGTVRLWSTKLERDLVVYRGHLFPVWSVEFSPLSHYFVSGGHDRLGRLWTTDRIFPLRLFGGHYSDVEVMRWHPNCCYVASGSSDRTCRLWDLRNGNSVRLLGPHSASVCSLVFSNDGKKLVIGLENGQIEFWDIVQGRRMSRVEGHKGPVWCLDVSKDDMFFVSGSSDCFIHLWNAQSLDSSLQSTLSRDQILVKSFQTKDSAVYCARFSRKNLLLVAGVAL</sequence>
<dbReference type="CDD" id="cd08044">
    <property type="entry name" value="TAF5_NTD2"/>
    <property type="match status" value="1"/>
</dbReference>
<dbReference type="KEGG" id="gsl:Gasu_16910"/>
<comment type="similarity">
    <text evidence="2">Belongs to the WD repeat TAF5 family.</text>
</comment>
<dbReference type="PROSITE" id="PS00678">
    <property type="entry name" value="WD_REPEATS_1"/>
    <property type="match status" value="2"/>
</dbReference>
<evidence type="ECO:0000256" key="5">
    <source>
        <dbReference type="ARBA" id="ARBA00023015"/>
    </source>
</evidence>
<dbReference type="PANTHER" id="PTHR19879">
    <property type="entry name" value="TRANSCRIPTION INITIATION FACTOR TFIID"/>
    <property type="match status" value="1"/>
</dbReference>
<keyword evidence="11" id="KW-1185">Reference proteome</keyword>
<dbReference type="InterPro" id="IPR036322">
    <property type="entry name" value="WD40_repeat_dom_sf"/>
</dbReference>
<dbReference type="GO" id="GO:0006367">
    <property type="term" value="P:transcription initiation at RNA polymerase II promoter"/>
    <property type="evidence" value="ECO:0007669"/>
    <property type="project" value="TreeGrafter"/>
</dbReference>
<dbReference type="InterPro" id="IPR001680">
    <property type="entry name" value="WD40_rpt"/>
</dbReference>
<dbReference type="InterPro" id="IPR020472">
    <property type="entry name" value="WD40_PAC1"/>
</dbReference>
<dbReference type="STRING" id="130081.M2Y4Q0"/>
<feature type="repeat" description="WD" evidence="8">
    <location>
        <begin position="521"/>
        <end position="562"/>
    </location>
</feature>
<evidence type="ECO:0000256" key="3">
    <source>
        <dbReference type="ARBA" id="ARBA00022574"/>
    </source>
</evidence>
<dbReference type="InterPro" id="IPR019775">
    <property type="entry name" value="WD40_repeat_CS"/>
</dbReference>
<dbReference type="eggNOG" id="KOG0263">
    <property type="taxonomic scope" value="Eukaryota"/>
</dbReference>
<dbReference type="GeneID" id="17089618"/>
<dbReference type="InterPro" id="IPR006594">
    <property type="entry name" value="LisH"/>
</dbReference>
<dbReference type="SUPFAM" id="SSF50978">
    <property type="entry name" value="WD40 repeat-like"/>
    <property type="match status" value="1"/>
</dbReference>
<feature type="domain" description="TFIID subunit TAF5 NTD2" evidence="9">
    <location>
        <begin position="67"/>
        <end position="192"/>
    </location>
</feature>
<dbReference type="OrthoDB" id="674604at2759"/>
<dbReference type="Pfam" id="PF00400">
    <property type="entry name" value="WD40"/>
    <property type="match status" value="6"/>
</dbReference>
<organism evidence="10 11">
    <name type="scientific">Galdieria sulphuraria</name>
    <name type="common">Red alga</name>
    <dbReference type="NCBI Taxonomy" id="130081"/>
    <lineage>
        <taxon>Eukaryota</taxon>
        <taxon>Rhodophyta</taxon>
        <taxon>Bangiophyceae</taxon>
        <taxon>Galdieriales</taxon>
        <taxon>Galdieriaceae</taxon>
        <taxon>Galdieria</taxon>
    </lineage>
</organism>
<dbReference type="Gene3D" id="1.25.40.500">
    <property type="entry name" value="TFIID subunit TAF5, NTD2 domain"/>
    <property type="match status" value="1"/>
</dbReference>
<evidence type="ECO:0000256" key="2">
    <source>
        <dbReference type="ARBA" id="ARBA00009435"/>
    </source>
</evidence>
<reference evidence="11" key="1">
    <citation type="journal article" date="2013" name="Science">
        <title>Gene transfer from bacteria and archaea facilitated evolution of an extremophilic eukaryote.</title>
        <authorList>
            <person name="Schonknecht G."/>
            <person name="Chen W.H."/>
            <person name="Ternes C.M."/>
            <person name="Barbier G.G."/>
            <person name="Shrestha R.P."/>
            <person name="Stanke M."/>
            <person name="Brautigam A."/>
            <person name="Baker B.J."/>
            <person name="Banfield J.F."/>
            <person name="Garavito R.M."/>
            <person name="Carr K."/>
            <person name="Wilkerson C."/>
            <person name="Rensing S.A."/>
            <person name="Gagneul D."/>
            <person name="Dickenson N.E."/>
            <person name="Oesterhelt C."/>
            <person name="Lercher M.J."/>
            <person name="Weber A.P."/>
        </authorList>
    </citation>
    <scope>NUCLEOTIDE SEQUENCE [LARGE SCALE GENOMIC DNA]</scope>
    <source>
        <strain evidence="11">074W</strain>
    </source>
</reference>
<dbReference type="Gene3D" id="2.130.10.10">
    <property type="entry name" value="YVTN repeat-like/Quinoprotein amine dehydrogenase"/>
    <property type="match status" value="3"/>
</dbReference>
<dbReference type="GO" id="GO:0005669">
    <property type="term" value="C:transcription factor TFIID complex"/>
    <property type="evidence" value="ECO:0007669"/>
    <property type="project" value="TreeGrafter"/>
</dbReference>
<keyword evidence="10" id="KW-0648">Protein biosynthesis</keyword>
<dbReference type="RefSeq" id="XP_005707443.1">
    <property type="nucleotide sequence ID" value="XM_005707386.1"/>
</dbReference>
<dbReference type="SMART" id="SM00320">
    <property type="entry name" value="WD40"/>
    <property type="match status" value="6"/>
</dbReference>
<feature type="repeat" description="WD" evidence="8">
    <location>
        <begin position="395"/>
        <end position="426"/>
    </location>
</feature>
<feature type="repeat" description="WD" evidence="8">
    <location>
        <begin position="306"/>
        <end position="338"/>
    </location>
</feature>
<keyword evidence="3 8" id="KW-0853">WD repeat</keyword>